<dbReference type="PATRIC" id="fig|888833.12.peg.1905"/>
<dbReference type="Proteomes" id="UP000002814">
    <property type="component" value="Unassembled WGS sequence"/>
</dbReference>
<dbReference type="EMBL" id="AEQR01000001">
    <property type="protein sequence ID" value="EFW00483.1"/>
    <property type="molecule type" value="Genomic_DNA"/>
</dbReference>
<protein>
    <submittedName>
        <fullName evidence="1">Uncharacterized protein</fullName>
    </submittedName>
</protein>
<organism evidence="1 2">
    <name type="scientific">Streptococcus australis ATCC 700641</name>
    <dbReference type="NCBI Taxonomy" id="888833"/>
    <lineage>
        <taxon>Bacteria</taxon>
        <taxon>Bacillati</taxon>
        <taxon>Bacillota</taxon>
        <taxon>Bacilli</taxon>
        <taxon>Lactobacillales</taxon>
        <taxon>Streptococcaceae</taxon>
        <taxon>Streptococcus</taxon>
    </lineage>
</organism>
<proteinExistence type="predicted"/>
<reference evidence="1 2" key="1">
    <citation type="submission" date="2010-12" db="EMBL/GenBank/DDBJ databases">
        <authorList>
            <person name="Muzny D."/>
            <person name="Qin X."/>
            <person name="Deng J."/>
            <person name="Jiang H."/>
            <person name="Liu Y."/>
            <person name="Qu J."/>
            <person name="Song X.-Z."/>
            <person name="Zhang L."/>
            <person name="Thornton R."/>
            <person name="Coyle M."/>
            <person name="Francisco L."/>
            <person name="Jackson L."/>
            <person name="Javaid M."/>
            <person name="Korchina V."/>
            <person name="Kovar C."/>
            <person name="Mata R."/>
            <person name="Mathew T."/>
            <person name="Ngo R."/>
            <person name="Nguyen L."/>
            <person name="Nguyen N."/>
            <person name="Okwuonu G."/>
            <person name="Ongeri F."/>
            <person name="Pham C."/>
            <person name="Simmons D."/>
            <person name="Wilczek-Boney K."/>
            <person name="Hale W."/>
            <person name="Jakkamsetti A."/>
            <person name="Pham P."/>
            <person name="Ruth R."/>
            <person name="San Lucas F."/>
            <person name="Warren J."/>
            <person name="Zhang J."/>
            <person name="Zhao Z."/>
            <person name="Zhou C."/>
            <person name="Zhu D."/>
            <person name="Lee S."/>
            <person name="Bess C."/>
            <person name="Blankenburg K."/>
            <person name="Forbes L."/>
            <person name="Fu Q."/>
            <person name="Gubbala S."/>
            <person name="Hirani K."/>
            <person name="Jayaseelan J.C."/>
            <person name="Lara F."/>
            <person name="Munidasa M."/>
            <person name="Palculict T."/>
            <person name="Patil S."/>
            <person name="Pu L.-L."/>
            <person name="Saada N."/>
            <person name="Tang L."/>
            <person name="Weissenberger G."/>
            <person name="Zhu Y."/>
            <person name="Hemphill L."/>
            <person name="Shang Y."/>
            <person name="Youmans B."/>
            <person name="Ayvaz T."/>
            <person name="Ross M."/>
            <person name="Santibanez J."/>
            <person name="Aqrawi P."/>
            <person name="Gross S."/>
            <person name="Joshi V."/>
            <person name="Fowler G."/>
            <person name="Nazareth L."/>
            <person name="Reid J."/>
            <person name="Worley K."/>
            <person name="Petrosino J."/>
            <person name="Highlander S."/>
            <person name="Gibbs R."/>
        </authorList>
    </citation>
    <scope>NUCLEOTIDE SEQUENCE [LARGE SCALE GENOMIC DNA]</scope>
    <source>
        <strain evidence="1 2">ATCC 700641</strain>
    </source>
</reference>
<gene>
    <name evidence="1" type="ORF">HMPREF9421_0075</name>
</gene>
<comment type="caution">
    <text evidence="1">The sequence shown here is derived from an EMBL/GenBank/DDBJ whole genome shotgun (WGS) entry which is preliminary data.</text>
</comment>
<evidence type="ECO:0000313" key="2">
    <source>
        <dbReference type="Proteomes" id="UP000002814"/>
    </source>
</evidence>
<dbReference type="HOGENOM" id="CLU_3012173_0_0_9"/>
<keyword evidence="2" id="KW-1185">Reference proteome</keyword>
<sequence length="56" mass="6542">MLRNPYLPAQNSVLSNQLLRQEIEISYSEPLFLEYINKEFGFKSQALFLSASFNEI</sequence>
<evidence type="ECO:0000313" key="1">
    <source>
        <dbReference type="EMBL" id="EFW00483.1"/>
    </source>
</evidence>
<dbReference type="AlphaFoldDB" id="E7S7N9"/>
<name>E7S7N9_9STRE</name>
<accession>E7S7N9</accession>